<reference evidence="3" key="4">
    <citation type="submission" date="2022-08" db="EMBL/GenBank/DDBJ databases">
        <title>Genomic characterization and comparative genomic analysis of a strain of klebsiella michiganensis carrying blaKPC-2 isolated from the blood of children with very preterm bloodstream infection.</title>
        <authorList>
            <person name="Zhang N."/>
        </authorList>
    </citation>
    <scope>NUCLEOTIDE SEQUENCE</scope>
    <source>
        <strain evidence="3">BSI-KPN166</strain>
    </source>
</reference>
<evidence type="ECO:0000313" key="4">
    <source>
        <dbReference type="Proteomes" id="UP000234661"/>
    </source>
</evidence>
<gene>
    <name evidence="1" type="ORF">CWM85_08370</name>
    <name evidence="2" type="ORF">NCTC11694_00456</name>
    <name evidence="3" type="ORF">NP224_14470</name>
</gene>
<reference evidence="1 4" key="2">
    <citation type="submission" date="2018-01" db="EMBL/GenBank/DDBJ databases">
        <title>Genomic study of Klebsiella pneumoniae.</title>
        <authorList>
            <person name="Yang Y."/>
            <person name="Bicalho R."/>
        </authorList>
    </citation>
    <scope>NUCLEOTIDE SEQUENCE [LARGE SCALE GENOMIC DNA]</scope>
    <source>
        <strain evidence="1 4">A2</strain>
    </source>
</reference>
<dbReference type="EMBL" id="CP102103">
    <property type="protein sequence ID" value="UWZ76811.1"/>
    <property type="molecule type" value="Genomic_DNA"/>
</dbReference>
<reference evidence="2 5" key="3">
    <citation type="submission" date="2018-06" db="EMBL/GenBank/DDBJ databases">
        <authorList>
            <consortium name="Pathogen Informatics"/>
            <person name="Doyle S."/>
        </authorList>
    </citation>
    <scope>NUCLEOTIDE SEQUENCE [LARGE SCALE GENOMIC DNA]</scope>
    <source>
        <strain evidence="2 5">NCTC11694</strain>
    </source>
</reference>
<organism evidence="1 4">
    <name type="scientific">Klebsiella michiganensis</name>
    <dbReference type="NCBI Taxonomy" id="1134687"/>
    <lineage>
        <taxon>Bacteria</taxon>
        <taxon>Pseudomonadati</taxon>
        <taxon>Pseudomonadota</taxon>
        <taxon>Gammaproteobacteria</taxon>
        <taxon>Enterobacterales</taxon>
        <taxon>Enterobacteriaceae</taxon>
        <taxon>Klebsiella/Raoultella group</taxon>
        <taxon>Klebsiella</taxon>
    </lineage>
</organism>
<dbReference type="EMBL" id="UGJR01000002">
    <property type="protein sequence ID" value="STR39317.1"/>
    <property type="molecule type" value="Genomic_DNA"/>
</dbReference>
<evidence type="ECO:0000313" key="2">
    <source>
        <dbReference type="EMBL" id="STR39317.1"/>
    </source>
</evidence>
<name>A0A2J4ZTY3_9ENTR</name>
<evidence type="ECO:0000313" key="3">
    <source>
        <dbReference type="EMBL" id="UWZ76811.1"/>
    </source>
</evidence>
<protein>
    <submittedName>
        <fullName evidence="1">Uncharacterized protein</fullName>
    </submittedName>
</protein>
<dbReference type="Proteomes" id="UP000255050">
    <property type="component" value="Unassembled WGS sequence"/>
</dbReference>
<evidence type="ECO:0000313" key="1">
    <source>
        <dbReference type="EMBL" id="PLM66507.1"/>
    </source>
</evidence>
<reference evidence="1 4" key="1">
    <citation type="submission" date="2017-11" db="EMBL/GenBank/DDBJ databases">
        <authorList>
            <person name="Han C.G."/>
        </authorList>
    </citation>
    <scope>NUCLEOTIDE SEQUENCE [LARGE SCALE GENOMIC DNA]</scope>
    <source>
        <strain evidence="1 4">A2</strain>
    </source>
</reference>
<sequence length="230" mass="25974">MYYRNEVISYLQANKILALKLDHALKDVGKDVSNQIERIGAGATRVLYYTSCFTDEYQDVCQKQKSEDIRFTKGVYHIIRHGDVVYEMLRIYFEEVFRYKTSDQLEHIKQLLMAVNIHIAASSLTNTGFALATASFVAAGMNLSLELSALAGRRAGGVVGVIGLYGVVQKAADSARRLHITCPAYYSALYAQELEMMYFLIEPLFERAEAFNAQWVSDGEIADIITRMIR</sequence>
<dbReference type="RefSeq" id="WP_048263036.1">
    <property type="nucleotide sequence ID" value="NZ_AP022547.1"/>
</dbReference>
<accession>A0A2J4ZTY3</accession>
<dbReference type="Proteomes" id="UP001060345">
    <property type="component" value="Chromosome"/>
</dbReference>
<evidence type="ECO:0000313" key="5">
    <source>
        <dbReference type="Proteomes" id="UP000255050"/>
    </source>
</evidence>
<dbReference type="EMBL" id="PIET01000158">
    <property type="protein sequence ID" value="PLM66507.1"/>
    <property type="molecule type" value="Genomic_DNA"/>
</dbReference>
<dbReference type="GeneID" id="66559938"/>
<dbReference type="AlphaFoldDB" id="A0A2J4ZTY3"/>
<dbReference type="Proteomes" id="UP000234661">
    <property type="component" value="Unassembled WGS sequence"/>
</dbReference>
<proteinExistence type="predicted"/>